<organism evidence="2 3">
    <name type="scientific">Folsomia candida</name>
    <name type="common">Springtail</name>
    <dbReference type="NCBI Taxonomy" id="158441"/>
    <lineage>
        <taxon>Eukaryota</taxon>
        <taxon>Metazoa</taxon>
        <taxon>Ecdysozoa</taxon>
        <taxon>Arthropoda</taxon>
        <taxon>Hexapoda</taxon>
        <taxon>Collembola</taxon>
        <taxon>Entomobryomorpha</taxon>
        <taxon>Isotomoidea</taxon>
        <taxon>Isotomidae</taxon>
        <taxon>Proisotominae</taxon>
        <taxon>Folsomia</taxon>
    </lineage>
</organism>
<accession>A0A226DVG8</accession>
<keyword evidence="3" id="KW-1185">Reference proteome</keyword>
<feature type="transmembrane region" description="Helical" evidence="1">
    <location>
        <begin position="247"/>
        <end position="269"/>
    </location>
</feature>
<evidence type="ECO:0000313" key="3">
    <source>
        <dbReference type="Proteomes" id="UP000198287"/>
    </source>
</evidence>
<gene>
    <name evidence="2" type="ORF">Fcan01_16029</name>
</gene>
<comment type="caution">
    <text evidence="2">The sequence shown here is derived from an EMBL/GenBank/DDBJ whole genome shotgun (WGS) entry which is preliminary data.</text>
</comment>
<dbReference type="Proteomes" id="UP000198287">
    <property type="component" value="Unassembled WGS sequence"/>
</dbReference>
<reference evidence="2 3" key="1">
    <citation type="submission" date="2015-12" db="EMBL/GenBank/DDBJ databases">
        <title>The genome of Folsomia candida.</title>
        <authorList>
            <person name="Faddeeva A."/>
            <person name="Derks M.F."/>
            <person name="Anvar Y."/>
            <person name="Smit S."/>
            <person name="Van Straalen N."/>
            <person name="Roelofs D."/>
        </authorList>
    </citation>
    <scope>NUCLEOTIDE SEQUENCE [LARGE SCALE GENOMIC DNA]</scope>
    <source>
        <strain evidence="2 3">VU population</strain>
        <tissue evidence="2">Whole body</tissue>
    </source>
</reference>
<feature type="transmembrane region" description="Helical" evidence="1">
    <location>
        <begin position="139"/>
        <end position="161"/>
    </location>
</feature>
<evidence type="ECO:0000313" key="2">
    <source>
        <dbReference type="EMBL" id="OXA49219.1"/>
    </source>
</evidence>
<keyword evidence="1" id="KW-1133">Transmembrane helix</keyword>
<keyword evidence="1" id="KW-0472">Membrane</keyword>
<feature type="transmembrane region" description="Helical" evidence="1">
    <location>
        <begin position="289"/>
        <end position="309"/>
    </location>
</feature>
<feature type="transmembrane region" description="Helical" evidence="1">
    <location>
        <begin position="199"/>
        <end position="217"/>
    </location>
</feature>
<keyword evidence="1" id="KW-0812">Transmembrane</keyword>
<sequence>MITQVFRKYLVNFIKISYFLRFSPVVWNSVLSKIEFVGDKKRRNVSKRQRVFFSLYVFGMVYHVIAGDAPADLKLQAMAIVPIFVEVLVLTWIWSGQISTLQLFNSMSCFEDYLIKEYGKMICWKNLVTAKISTRGMALLCQSLSSVLIACPILSFVFVLAKPCQPPFLGSMTSFCKGGVWSGSAISKFFRLPFALVDLWLGYSCSMGGGAFILIYLNQGPSSKFRLTPGIKLYRKIYIVERMLNDAFSAVVVPSLLLNATGVQIFSGFVTISKHSLIPMPQFLLFPMIWSNSSVFNLIVTTLASYVYGNSNRLMGKLRDLTCRLRFRFGSKLARRELRSCSRLKIKFGNNFIDGMTPLINQNLAWNQTLSLMLLGQS</sequence>
<evidence type="ECO:0000256" key="1">
    <source>
        <dbReference type="SAM" id="Phobius"/>
    </source>
</evidence>
<proteinExistence type="predicted"/>
<feature type="transmembrane region" description="Helical" evidence="1">
    <location>
        <begin position="75"/>
        <end position="94"/>
    </location>
</feature>
<name>A0A226DVG8_FOLCA</name>
<dbReference type="EMBL" id="LNIX01000010">
    <property type="protein sequence ID" value="OXA49219.1"/>
    <property type="molecule type" value="Genomic_DNA"/>
</dbReference>
<protein>
    <submittedName>
        <fullName evidence="2">Uncharacterized protein</fullName>
    </submittedName>
</protein>
<dbReference type="AlphaFoldDB" id="A0A226DVG8"/>
<feature type="transmembrane region" description="Helical" evidence="1">
    <location>
        <begin position="51"/>
        <end position="69"/>
    </location>
</feature>
<dbReference type="OrthoDB" id="8297494at2759"/>